<evidence type="ECO:0000256" key="2">
    <source>
        <dbReference type="ARBA" id="ARBA00022840"/>
    </source>
</evidence>
<accession>A0ABY7TLV4</accession>
<proteinExistence type="predicted"/>
<dbReference type="Gene3D" id="3.40.50.300">
    <property type="entry name" value="P-loop containing nucleotide triphosphate hydrolases"/>
    <property type="match status" value="1"/>
</dbReference>
<dbReference type="Proteomes" id="UP001220395">
    <property type="component" value="Chromosome"/>
</dbReference>
<keyword evidence="4" id="KW-1185">Reference proteome</keyword>
<sequence length="302" mass="32213">MRIRSRDGRILHAVQSGDVPSGAAPIETQRRPIGLILLEMGAISPEGYARVMAEQQRSGGLFGDVATRLGVVSPDTIRHAVERQQNFHVLRPGDTSVEPLVVAAFDPNDPLSRTVRELRGAVTAARRADGRSVRSVALLGIGTEVETTLLTANLAVAFAQAGYRTLLVDTNLATPVHNRLFHLPNRVGVSGLLSTEGDERGAIQGSPIANLSVLATGPDVPNATELFDRGRLFQKLRPLHDSFDMIVTDASAGDEPAIAACEGVDAVLLTMKKHRSSLTAVRSVSAWLKSRGTLVLGSILTK</sequence>
<dbReference type="SUPFAM" id="SSF52540">
    <property type="entry name" value="P-loop containing nucleoside triphosphate hydrolases"/>
    <property type="match status" value="1"/>
</dbReference>
<dbReference type="EMBL" id="CP117411">
    <property type="protein sequence ID" value="WCT73229.1"/>
    <property type="molecule type" value="Genomic_DNA"/>
</dbReference>
<dbReference type="SUPFAM" id="SSF160246">
    <property type="entry name" value="EspE N-terminal domain-like"/>
    <property type="match status" value="1"/>
</dbReference>
<evidence type="ECO:0000313" key="3">
    <source>
        <dbReference type="EMBL" id="WCT73229.1"/>
    </source>
</evidence>
<gene>
    <name evidence="3" type="ORF">PQ455_16660</name>
</gene>
<evidence type="ECO:0000313" key="4">
    <source>
        <dbReference type="Proteomes" id="UP001220395"/>
    </source>
</evidence>
<keyword evidence="1" id="KW-0547">Nucleotide-binding</keyword>
<protein>
    <submittedName>
        <fullName evidence="3">Uncharacterized protein</fullName>
    </submittedName>
</protein>
<name>A0ABY7TLV4_9SPHN</name>
<dbReference type="InterPro" id="IPR037257">
    <property type="entry name" value="T2SS_E_N_sf"/>
</dbReference>
<keyword evidence="2" id="KW-0067">ATP-binding</keyword>
<dbReference type="RefSeq" id="WP_273687293.1">
    <property type="nucleotide sequence ID" value="NZ_CP117411.1"/>
</dbReference>
<dbReference type="InterPro" id="IPR050625">
    <property type="entry name" value="ParA/MinD_ATPase"/>
</dbReference>
<reference evidence="3 4" key="1">
    <citation type="submission" date="2023-02" db="EMBL/GenBank/DDBJ databases">
        <title>Genome sequence of Sphingomonas naphthae.</title>
        <authorList>
            <person name="Kim S."/>
            <person name="Heo J."/>
            <person name="Kwon S.-W."/>
        </authorList>
    </citation>
    <scope>NUCLEOTIDE SEQUENCE [LARGE SCALE GENOMIC DNA]</scope>
    <source>
        <strain evidence="3 4">KACC 18716</strain>
    </source>
</reference>
<dbReference type="PANTHER" id="PTHR43384:SF6">
    <property type="entry name" value="SEPTUM SITE-DETERMINING PROTEIN MIND HOMOLOG, CHLOROPLASTIC"/>
    <property type="match status" value="1"/>
</dbReference>
<dbReference type="InterPro" id="IPR027417">
    <property type="entry name" value="P-loop_NTPase"/>
</dbReference>
<dbReference type="PANTHER" id="PTHR43384">
    <property type="entry name" value="SEPTUM SITE-DETERMINING PROTEIN MIND HOMOLOG, CHLOROPLASTIC-RELATED"/>
    <property type="match status" value="1"/>
</dbReference>
<organism evidence="3 4">
    <name type="scientific">Sphingomonas naphthae</name>
    <dbReference type="NCBI Taxonomy" id="1813468"/>
    <lineage>
        <taxon>Bacteria</taxon>
        <taxon>Pseudomonadati</taxon>
        <taxon>Pseudomonadota</taxon>
        <taxon>Alphaproteobacteria</taxon>
        <taxon>Sphingomonadales</taxon>
        <taxon>Sphingomonadaceae</taxon>
        <taxon>Sphingomonas</taxon>
    </lineage>
</organism>
<evidence type="ECO:0000256" key="1">
    <source>
        <dbReference type="ARBA" id="ARBA00022741"/>
    </source>
</evidence>